<evidence type="ECO:0000313" key="2">
    <source>
        <dbReference type="EMBL" id="SUN35276.1"/>
    </source>
</evidence>
<dbReference type="OrthoDB" id="9796303at2"/>
<name>A0A380JE44_STRDO</name>
<sequence>MAEDKKFSSDTVLFKLDEEGKTLKDDLMTVSRSLNEIGYDAVNQIVGYILSGDPAYIPRHNNARNNIRRHHPDEIVDELVRYYLKEKALISR</sequence>
<organism evidence="2 3">
    <name type="scientific">Streptococcus downei MFe28</name>
    <dbReference type="NCBI Taxonomy" id="764290"/>
    <lineage>
        <taxon>Bacteria</taxon>
        <taxon>Bacillati</taxon>
        <taxon>Bacillota</taxon>
        <taxon>Bacilli</taxon>
        <taxon>Lactobacillales</taxon>
        <taxon>Streptococcaceae</taxon>
        <taxon>Streptococcus</taxon>
    </lineage>
</organism>
<evidence type="ECO:0000256" key="1">
    <source>
        <dbReference type="ARBA" id="ARBA00010888"/>
    </source>
</evidence>
<dbReference type="PANTHER" id="PTHR40067">
    <property type="entry name" value="UPF0297 PROTEIN YRZL"/>
    <property type="match status" value="1"/>
</dbReference>
<dbReference type="AlphaFoldDB" id="A0A380JE44"/>
<comment type="similarity">
    <text evidence="1">Belongs to the UPF0297 family.</text>
</comment>
<reference evidence="2 3" key="1">
    <citation type="submission" date="2018-06" db="EMBL/GenBank/DDBJ databases">
        <authorList>
            <consortium name="Pathogen Informatics"/>
            <person name="Doyle S."/>
        </authorList>
    </citation>
    <scope>NUCLEOTIDE SEQUENCE [LARGE SCALE GENOMIC DNA]</scope>
    <source>
        <strain evidence="3">NCTC 11391</strain>
    </source>
</reference>
<dbReference type="InterPro" id="IPR009309">
    <property type="entry name" value="IreB"/>
</dbReference>
<dbReference type="PANTHER" id="PTHR40067:SF1">
    <property type="entry name" value="UPF0297 PROTEIN YRZL"/>
    <property type="match status" value="1"/>
</dbReference>
<proteinExistence type="inferred from homology"/>
<protein>
    <submittedName>
        <fullName evidence="2">UPF0297 protein SSU05</fullName>
    </submittedName>
</protein>
<dbReference type="EMBL" id="UHFA01000002">
    <property type="protein sequence ID" value="SUN35276.1"/>
    <property type="molecule type" value="Genomic_DNA"/>
</dbReference>
<dbReference type="Proteomes" id="UP000254082">
    <property type="component" value="Unassembled WGS sequence"/>
</dbReference>
<gene>
    <name evidence="2" type="ORF">NCTC11391_00256</name>
</gene>
<dbReference type="Pfam" id="PF06135">
    <property type="entry name" value="IreB"/>
    <property type="match status" value="1"/>
</dbReference>
<evidence type="ECO:0000313" key="3">
    <source>
        <dbReference type="Proteomes" id="UP000254082"/>
    </source>
</evidence>
<accession>A0A380JE44</accession>
<dbReference type="NCBIfam" id="NF003997">
    <property type="entry name" value="PRK05473.1"/>
    <property type="match status" value="1"/>
</dbReference>
<keyword evidence="3" id="KW-1185">Reference proteome</keyword>
<dbReference type="RefSeq" id="WP_002996297.1">
    <property type="nucleotide sequence ID" value="NZ_UHFA01000002.1"/>
</dbReference>